<dbReference type="SUPFAM" id="SSF46626">
    <property type="entry name" value="Cytochrome c"/>
    <property type="match status" value="1"/>
</dbReference>
<evidence type="ECO:0000259" key="8">
    <source>
        <dbReference type="PROSITE" id="PS51007"/>
    </source>
</evidence>
<sequence>MTMKTMQRAASTVFGLLAVLGATASLEARAAADVAKGGDVFAEECAECHSVREGKNKKGPSMFGVVGRKAATVPDASYSDALKGSGLTWTPDKLDAYLAAPKKFVPGGKMKYDGLADATERASLLAYLATLR</sequence>
<comment type="caution">
    <text evidence="9">The sequence shown here is derived from an EMBL/GenBank/DDBJ whole genome shotgun (WGS) entry which is preliminary data.</text>
</comment>
<dbReference type="PRINTS" id="PR00604">
    <property type="entry name" value="CYTCHRMECIAB"/>
</dbReference>
<accession>A0A5C7S524</accession>
<dbReference type="Proteomes" id="UP000321192">
    <property type="component" value="Unassembled WGS sequence"/>
</dbReference>
<keyword evidence="5 6" id="KW-0408">Iron</keyword>
<keyword evidence="3 6" id="KW-0479">Metal-binding</keyword>
<dbReference type="EMBL" id="SSFD01000377">
    <property type="protein sequence ID" value="TXH78757.1"/>
    <property type="molecule type" value="Genomic_DNA"/>
</dbReference>
<reference evidence="9 10" key="1">
    <citation type="submission" date="2018-09" db="EMBL/GenBank/DDBJ databases">
        <title>Metagenome Assembled Genomes from an Advanced Water Purification Facility.</title>
        <authorList>
            <person name="Stamps B.W."/>
            <person name="Spear J.R."/>
        </authorList>
    </citation>
    <scope>NUCLEOTIDE SEQUENCE [LARGE SCALE GENOMIC DNA]</scope>
    <source>
        <strain evidence="9">Bin_27_1</strain>
    </source>
</reference>
<dbReference type="PANTHER" id="PTHR11961">
    <property type="entry name" value="CYTOCHROME C"/>
    <property type="match status" value="1"/>
</dbReference>
<feature type="chain" id="PRO_5023037186" evidence="7">
    <location>
        <begin position="31"/>
        <end position="132"/>
    </location>
</feature>
<organism evidence="9 10">
    <name type="scientific">Thauera aminoaromatica</name>
    <dbReference type="NCBI Taxonomy" id="164330"/>
    <lineage>
        <taxon>Bacteria</taxon>
        <taxon>Pseudomonadati</taxon>
        <taxon>Pseudomonadota</taxon>
        <taxon>Betaproteobacteria</taxon>
        <taxon>Rhodocyclales</taxon>
        <taxon>Zoogloeaceae</taxon>
        <taxon>Thauera</taxon>
    </lineage>
</organism>
<evidence type="ECO:0000256" key="7">
    <source>
        <dbReference type="SAM" id="SignalP"/>
    </source>
</evidence>
<evidence type="ECO:0000256" key="6">
    <source>
        <dbReference type="PROSITE-ProRule" id="PRU00433"/>
    </source>
</evidence>
<dbReference type="PROSITE" id="PS51007">
    <property type="entry name" value="CYTC"/>
    <property type="match status" value="1"/>
</dbReference>
<evidence type="ECO:0000256" key="2">
    <source>
        <dbReference type="ARBA" id="ARBA00022617"/>
    </source>
</evidence>
<dbReference type="Gene3D" id="1.10.760.10">
    <property type="entry name" value="Cytochrome c-like domain"/>
    <property type="match status" value="1"/>
</dbReference>
<evidence type="ECO:0000256" key="5">
    <source>
        <dbReference type="ARBA" id="ARBA00023004"/>
    </source>
</evidence>
<evidence type="ECO:0000256" key="4">
    <source>
        <dbReference type="ARBA" id="ARBA00022982"/>
    </source>
</evidence>
<evidence type="ECO:0000313" key="10">
    <source>
        <dbReference type="Proteomes" id="UP000321192"/>
    </source>
</evidence>
<dbReference type="GO" id="GO:0046872">
    <property type="term" value="F:metal ion binding"/>
    <property type="evidence" value="ECO:0007669"/>
    <property type="project" value="UniProtKB-KW"/>
</dbReference>
<gene>
    <name evidence="9" type="ORF">E6Q80_21955</name>
</gene>
<name>A0A5C7S524_THASP</name>
<dbReference type="InterPro" id="IPR002327">
    <property type="entry name" value="Cyt_c_1A/1B"/>
</dbReference>
<evidence type="ECO:0000256" key="1">
    <source>
        <dbReference type="ARBA" id="ARBA00022448"/>
    </source>
</evidence>
<evidence type="ECO:0000313" key="9">
    <source>
        <dbReference type="EMBL" id="TXH78757.1"/>
    </source>
</evidence>
<evidence type="ECO:0000256" key="3">
    <source>
        <dbReference type="ARBA" id="ARBA00022723"/>
    </source>
</evidence>
<keyword evidence="2 6" id="KW-0349">Heme</keyword>
<dbReference type="AlphaFoldDB" id="A0A5C7S524"/>
<dbReference type="Pfam" id="PF00034">
    <property type="entry name" value="Cytochrom_C"/>
    <property type="match status" value="1"/>
</dbReference>
<dbReference type="InterPro" id="IPR036909">
    <property type="entry name" value="Cyt_c-like_dom_sf"/>
</dbReference>
<keyword evidence="7" id="KW-0732">Signal</keyword>
<keyword evidence="1" id="KW-0813">Transport</keyword>
<dbReference type="GO" id="GO:0020037">
    <property type="term" value="F:heme binding"/>
    <property type="evidence" value="ECO:0007669"/>
    <property type="project" value="InterPro"/>
</dbReference>
<protein>
    <submittedName>
        <fullName evidence="9">C-type cytochrome</fullName>
    </submittedName>
</protein>
<dbReference type="InterPro" id="IPR009056">
    <property type="entry name" value="Cyt_c-like_dom"/>
</dbReference>
<feature type="signal peptide" evidence="7">
    <location>
        <begin position="1"/>
        <end position="30"/>
    </location>
</feature>
<dbReference type="GO" id="GO:0009055">
    <property type="term" value="F:electron transfer activity"/>
    <property type="evidence" value="ECO:0007669"/>
    <property type="project" value="InterPro"/>
</dbReference>
<feature type="domain" description="Cytochrome c" evidence="8">
    <location>
        <begin position="32"/>
        <end position="132"/>
    </location>
</feature>
<keyword evidence="4" id="KW-0249">Electron transport</keyword>
<proteinExistence type="predicted"/>